<proteinExistence type="predicted"/>
<dbReference type="STRING" id="1341181.FLJC2902T_05080"/>
<comment type="caution">
    <text evidence="1">The sequence shown here is derived from an EMBL/GenBank/DDBJ whole genome shotgun (WGS) entry which is preliminary data.</text>
</comment>
<dbReference type="eggNOG" id="COG1595">
    <property type="taxonomic scope" value="Bacteria"/>
</dbReference>
<reference evidence="1 2" key="1">
    <citation type="submission" date="2013-08" db="EMBL/GenBank/DDBJ databases">
        <title>Flavobacterium limnosediminis JC2902 genome sequencing.</title>
        <authorList>
            <person name="Lee K."/>
            <person name="Yi H."/>
            <person name="Park S."/>
            <person name="Chun J."/>
        </authorList>
    </citation>
    <scope>NUCLEOTIDE SEQUENCE [LARGE SCALE GENOMIC DNA]</scope>
    <source>
        <strain evidence="1 2">JC2902</strain>
    </source>
</reference>
<accession>V6STI1</accession>
<evidence type="ECO:0008006" key="3">
    <source>
        <dbReference type="Google" id="ProtNLM"/>
    </source>
</evidence>
<keyword evidence="2" id="KW-1185">Reference proteome</keyword>
<evidence type="ECO:0000313" key="1">
    <source>
        <dbReference type="EMBL" id="ESU30018.1"/>
    </source>
</evidence>
<name>V6STI1_9FLAO</name>
<dbReference type="Proteomes" id="UP000018004">
    <property type="component" value="Unassembled WGS sequence"/>
</dbReference>
<dbReference type="RefSeq" id="WP_023578195.1">
    <property type="nucleotide sequence ID" value="NZ_AVGG01000001.1"/>
</dbReference>
<dbReference type="AlphaFoldDB" id="V6STI1"/>
<organism evidence="1 2">
    <name type="scientific">Flavobacterium limnosediminis JC2902</name>
    <dbReference type="NCBI Taxonomy" id="1341181"/>
    <lineage>
        <taxon>Bacteria</taxon>
        <taxon>Pseudomonadati</taxon>
        <taxon>Bacteroidota</taxon>
        <taxon>Flavobacteriia</taxon>
        <taxon>Flavobacteriales</taxon>
        <taxon>Flavobacteriaceae</taxon>
        <taxon>Flavobacterium</taxon>
    </lineage>
</organism>
<protein>
    <recommendedName>
        <fullName evidence="3">CBM-cenC domain-containing protein</fullName>
    </recommendedName>
</protein>
<dbReference type="EMBL" id="AVGG01000001">
    <property type="protein sequence ID" value="ESU30018.1"/>
    <property type="molecule type" value="Genomic_DNA"/>
</dbReference>
<sequence length="211" mass="23602">MKTTTLKIFLLLGLMGMLFSFEIPSGWYKTGIESEGYDFELPAGWYKTGTKSESYDMGIDKGSGMDGKNAATIKSVDKIIDGYGTLMQSFLPEKFSGQRVRLSGYIKTSDVDGKAGFWFKVEQANTQNFISFDNMRNRAVSGTTDWKKYELVLDVPSHATKISYGAYLRGTGQMWFDNLAFEIVDPSVPVTGKKPEKLKVINEPANLDFEN</sequence>
<evidence type="ECO:0000313" key="2">
    <source>
        <dbReference type="Proteomes" id="UP000018004"/>
    </source>
</evidence>
<dbReference type="OrthoDB" id="5379939at2"/>
<gene>
    <name evidence="1" type="ORF">FLJC2902T_05080</name>
</gene>
<dbReference type="PATRIC" id="fig|1341181.4.peg.504"/>
<dbReference type="Gene3D" id="2.60.120.260">
    <property type="entry name" value="Galactose-binding domain-like"/>
    <property type="match status" value="1"/>
</dbReference>